<feature type="signal peptide" evidence="5">
    <location>
        <begin position="1"/>
        <end position="26"/>
    </location>
</feature>
<comment type="subunit">
    <text evidence="1">Monomer.</text>
</comment>
<evidence type="ECO:0000256" key="5">
    <source>
        <dbReference type="SAM" id="SignalP"/>
    </source>
</evidence>
<comment type="caution">
    <text evidence="6">The sequence shown here is derived from an EMBL/GenBank/DDBJ whole genome shotgun (WGS) entry which is preliminary data.</text>
</comment>
<gene>
    <name evidence="6" type="ORF">EI547_00970</name>
</gene>
<dbReference type="Gene3D" id="2.50.20.10">
    <property type="entry name" value="Lipoprotein localisation LolA/LolB/LppX"/>
    <property type="match status" value="1"/>
</dbReference>
<keyword evidence="2" id="KW-0813">Transport</keyword>
<evidence type="ECO:0000313" key="7">
    <source>
        <dbReference type="Proteomes" id="UP001645038"/>
    </source>
</evidence>
<evidence type="ECO:0000256" key="4">
    <source>
        <dbReference type="ARBA" id="ARBA00022927"/>
    </source>
</evidence>
<dbReference type="SUPFAM" id="SSF89392">
    <property type="entry name" value="Prokaryotic lipoproteins and lipoprotein localization factors"/>
    <property type="match status" value="1"/>
</dbReference>
<dbReference type="EMBL" id="RRZB01000001">
    <property type="protein sequence ID" value="MBE0462030.1"/>
    <property type="molecule type" value="Genomic_DNA"/>
</dbReference>
<dbReference type="RefSeq" id="WP_192536552.1">
    <property type="nucleotide sequence ID" value="NZ_RRZB01000001.1"/>
</dbReference>
<dbReference type="InterPro" id="IPR029046">
    <property type="entry name" value="LolA/LolB/LppX"/>
</dbReference>
<keyword evidence="3 5" id="KW-0732">Signal</keyword>
<dbReference type="InterPro" id="IPR004564">
    <property type="entry name" value="OM_lipoprot_carrier_LolA-like"/>
</dbReference>
<feature type="chain" id="PRO_5046501385" description="Outer membrane lipoprotein carrier protein LolA" evidence="5">
    <location>
        <begin position="27"/>
        <end position="189"/>
    </location>
</feature>
<evidence type="ECO:0000313" key="6">
    <source>
        <dbReference type="EMBL" id="MBE0462030.1"/>
    </source>
</evidence>
<name>A0ABR9FTR0_9GAMM</name>
<protein>
    <recommendedName>
        <fullName evidence="8">Outer membrane lipoprotein carrier protein LolA</fullName>
    </recommendedName>
</protein>
<evidence type="ECO:0000256" key="2">
    <source>
        <dbReference type="ARBA" id="ARBA00022448"/>
    </source>
</evidence>
<dbReference type="Proteomes" id="UP001645038">
    <property type="component" value="Unassembled WGS sequence"/>
</dbReference>
<dbReference type="Pfam" id="PF19574">
    <property type="entry name" value="LolA_3"/>
    <property type="match status" value="1"/>
</dbReference>
<keyword evidence="7" id="KW-1185">Reference proteome</keyword>
<accession>A0ABR9FTR0</accession>
<evidence type="ECO:0008006" key="8">
    <source>
        <dbReference type="Google" id="ProtNLM"/>
    </source>
</evidence>
<evidence type="ECO:0000256" key="3">
    <source>
        <dbReference type="ARBA" id="ARBA00022729"/>
    </source>
</evidence>
<reference evidence="6 7" key="1">
    <citation type="submission" date="2020-07" db="EMBL/GenBank/DDBJ databases">
        <title>Halophilic bacteria isolated from french cheeses.</title>
        <authorList>
            <person name="Kothe C.I."/>
            <person name="Farah-Kraiem B."/>
            <person name="Renault P."/>
            <person name="Dridi B."/>
        </authorList>
    </citation>
    <scope>NUCLEOTIDE SEQUENCE [LARGE SCALE GENOMIC DNA]</scope>
    <source>
        <strain evidence="6 7">FME20</strain>
    </source>
</reference>
<evidence type="ECO:0000256" key="1">
    <source>
        <dbReference type="ARBA" id="ARBA00011245"/>
    </source>
</evidence>
<proteinExistence type="predicted"/>
<sequence length="189" mass="20783">MMRAINQAAFCALALTMLAASATAWAAPDTDELAARLADNAPQCGRFEQTRWLADLDSQLESRGTFEHQDAGLVWQTTSPINDRVVLSADNDELPMGFQAVAPVLGGLLSGDWQALERYFAIELSGTQDEWQATLTPSEANIAQRLDHLMVHGNQQVERVEIAFTNDDRLELALSGADCERLEDDKHTP</sequence>
<organism evidence="6 7">
    <name type="scientific">Halomonas colorata</name>
    <dbReference type="NCBI Taxonomy" id="2742615"/>
    <lineage>
        <taxon>Bacteria</taxon>
        <taxon>Pseudomonadati</taxon>
        <taxon>Pseudomonadota</taxon>
        <taxon>Gammaproteobacteria</taxon>
        <taxon>Oceanospirillales</taxon>
        <taxon>Halomonadaceae</taxon>
        <taxon>Halomonas</taxon>
    </lineage>
</organism>
<keyword evidence="4" id="KW-0653">Protein transport</keyword>